<dbReference type="InterPro" id="IPR038072">
    <property type="entry name" value="GspK_central_sf"/>
</dbReference>
<keyword evidence="6" id="KW-0812">Transmembrane</keyword>
<feature type="domain" description="T2SS protein K first SAM-like" evidence="11">
    <location>
        <begin position="104"/>
        <end position="193"/>
    </location>
</feature>
<dbReference type="SUPFAM" id="SSF158544">
    <property type="entry name" value="GspK insert domain-like"/>
    <property type="match status" value="1"/>
</dbReference>
<evidence type="ECO:0000256" key="3">
    <source>
        <dbReference type="ARBA" id="ARBA00022448"/>
    </source>
</evidence>
<dbReference type="PANTHER" id="PTHR38831">
    <property type="entry name" value="TYPE II SECRETION SYSTEM PROTEIN K"/>
    <property type="match status" value="1"/>
</dbReference>
<dbReference type="PANTHER" id="PTHR38831:SF2">
    <property type="entry name" value="TYPE II SECRETION SYSTEM PROTEIN K"/>
    <property type="match status" value="1"/>
</dbReference>
<evidence type="ECO:0000256" key="10">
    <source>
        <dbReference type="PIRNR" id="PIRNR002786"/>
    </source>
</evidence>
<keyword evidence="3 10" id="KW-0813">Transport</keyword>
<evidence type="ECO:0000256" key="6">
    <source>
        <dbReference type="ARBA" id="ARBA00022692"/>
    </source>
</evidence>
<evidence type="ECO:0000256" key="7">
    <source>
        <dbReference type="ARBA" id="ARBA00022927"/>
    </source>
</evidence>
<comment type="similarity">
    <text evidence="2 10">Belongs to the GSP K family.</text>
</comment>
<dbReference type="Proteomes" id="UP001156831">
    <property type="component" value="Unassembled WGS sequence"/>
</dbReference>
<sequence length="287" mass="30127">MSATRHRARGAALILVLWLVALLAALIGAFAMTSQTEYMQGRTLGSSLVAGQAARAGLEYAATRVSHPDPRVQWLPDGRAYPWAFAGAQVEVRIIDESGKLDLNASEAATLSALMRVTGAEPEQADIVAAAIVDWRDADDLTQPMGGAEDPQYAAAGLPWGAKDAPFETVGEVEQVLGMTPALYAALAPHLTIHSGLPIPDARFASGEVLAAMGIDAAPVLAQRERPPQPGEPSFVGAGSGTYSIDSRARLRDGRESVLRAVVRLGPSGVPGSAFTVLRWEEGASPR</sequence>
<keyword evidence="8" id="KW-1133">Transmembrane helix</keyword>
<protein>
    <recommendedName>
        <fullName evidence="10">Type II secretion system protein K</fullName>
    </recommendedName>
</protein>
<reference evidence="12 13" key="1">
    <citation type="submission" date="2023-04" db="EMBL/GenBank/DDBJ databases">
        <title>Luteimonas sp. M1R5S18.</title>
        <authorList>
            <person name="Sun J.-Q."/>
        </authorList>
    </citation>
    <scope>NUCLEOTIDE SEQUENCE [LARGE SCALE GENOMIC DNA]</scope>
    <source>
        <strain evidence="12 13">M1R5S18</strain>
    </source>
</reference>
<evidence type="ECO:0000256" key="4">
    <source>
        <dbReference type="ARBA" id="ARBA00022475"/>
    </source>
</evidence>
<evidence type="ECO:0000256" key="2">
    <source>
        <dbReference type="ARBA" id="ARBA00007246"/>
    </source>
</evidence>
<keyword evidence="13" id="KW-1185">Reference proteome</keyword>
<evidence type="ECO:0000256" key="8">
    <source>
        <dbReference type="ARBA" id="ARBA00022989"/>
    </source>
</evidence>
<name>A0ABT6JKQ5_9GAMM</name>
<evidence type="ECO:0000256" key="5">
    <source>
        <dbReference type="ARBA" id="ARBA00022519"/>
    </source>
</evidence>
<proteinExistence type="inferred from homology"/>
<keyword evidence="4 10" id="KW-1003">Cell membrane</keyword>
<accession>A0ABT6JKQ5</accession>
<dbReference type="InterPro" id="IPR005628">
    <property type="entry name" value="GspK"/>
</dbReference>
<evidence type="ECO:0000256" key="9">
    <source>
        <dbReference type="ARBA" id="ARBA00023136"/>
    </source>
</evidence>
<dbReference type="RefSeq" id="WP_280602242.1">
    <property type="nucleotide sequence ID" value="NZ_JARXRN010000027.1"/>
</dbReference>
<comment type="subcellular location">
    <subcellularLocation>
        <location evidence="1 10">Cell inner membrane</location>
    </subcellularLocation>
</comment>
<evidence type="ECO:0000313" key="13">
    <source>
        <dbReference type="Proteomes" id="UP001156831"/>
    </source>
</evidence>
<evidence type="ECO:0000259" key="11">
    <source>
        <dbReference type="Pfam" id="PF21687"/>
    </source>
</evidence>
<dbReference type="Pfam" id="PF21687">
    <property type="entry name" value="T2SSK_1st"/>
    <property type="match status" value="1"/>
</dbReference>
<comment type="caution">
    <text evidence="12">The sequence shown here is derived from an EMBL/GenBank/DDBJ whole genome shotgun (WGS) entry which is preliminary data.</text>
</comment>
<keyword evidence="9 10" id="KW-0472">Membrane</keyword>
<evidence type="ECO:0000313" key="12">
    <source>
        <dbReference type="EMBL" id="MDH5831263.1"/>
    </source>
</evidence>
<gene>
    <name evidence="12" type="ORF">QFW80_12135</name>
</gene>
<organism evidence="12 13">
    <name type="scientific">Luteimonas rhizosphaericola</name>
    <dbReference type="NCBI Taxonomy" id="3042024"/>
    <lineage>
        <taxon>Bacteria</taxon>
        <taxon>Pseudomonadati</taxon>
        <taxon>Pseudomonadota</taxon>
        <taxon>Gammaproteobacteria</taxon>
        <taxon>Lysobacterales</taxon>
        <taxon>Lysobacteraceae</taxon>
        <taxon>Luteimonas</taxon>
    </lineage>
</organism>
<dbReference type="InterPro" id="IPR049031">
    <property type="entry name" value="T2SSK_SAM-like_1st"/>
</dbReference>
<keyword evidence="5 10" id="KW-0997">Cell inner membrane</keyword>
<dbReference type="PIRSF" id="PIRSF002786">
    <property type="entry name" value="XcpX"/>
    <property type="match status" value="1"/>
</dbReference>
<dbReference type="Gene3D" id="1.10.40.60">
    <property type="entry name" value="EpsJ-like"/>
    <property type="match status" value="1"/>
</dbReference>
<dbReference type="EMBL" id="JARXRN010000027">
    <property type="protein sequence ID" value="MDH5831263.1"/>
    <property type="molecule type" value="Genomic_DNA"/>
</dbReference>
<keyword evidence="7" id="KW-0653">Protein transport</keyword>
<evidence type="ECO:0000256" key="1">
    <source>
        <dbReference type="ARBA" id="ARBA00004533"/>
    </source>
</evidence>